<dbReference type="PANTHER" id="PTHR44013:SF1">
    <property type="entry name" value="ZINC-TYPE ALCOHOL DEHYDROGENASE-LIKE PROTEIN C16A3.02C"/>
    <property type="match status" value="1"/>
</dbReference>
<dbReference type="InterPro" id="IPR036291">
    <property type="entry name" value="NAD(P)-bd_dom_sf"/>
</dbReference>
<protein>
    <submittedName>
        <fullName evidence="2">NAD(P)-dependent alcohol dehydrogenase</fullName>
    </submittedName>
</protein>
<dbReference type="Pfam" id="PF13602">
    <property type="entry name" value="ADH_zinc_N_2"/>
    <property type="match status" value="1"/>
</dbReference>
<dbReference type="InterPro" id="IPR011032">
    <property type="entry name" value="GroES-like_sf"/>
</dbReference>
<dbReference type="InterPro" id="IPR020843">
    <property type="entry name" value="ER"/>
</dbReference>
<dbReference type="Gene3D" id="3.90.180.10">
    <property type="entry name" value="Medium-chain alcohol dehydrogenases, catalytic domain"/>
    <property type="match status" value="1"/>
</dbReference>
<dbReference type="InterPro" id="IPR002364">
    <property type="entry name" value="Quin_OxRdtase/zeta-crystal_CS"/>
</dbReference>
<reference evidence="3" key="1">
    <citation type="journal article" date="2019" name="Int. J. Syst. Evol. Microbiol.">
        <title>The Global Catalogue of Microorganisms (GCM) 10K type strain sequencing project: providing services to taxonomists for standard genome sequencing and annotation.</title>
        <authorList>
            <consortium name="The Broad Institute Genomics Platform"/>
            <consortium name="The Broad Institute Genome Sequencing Center for Infectious Disease"/>
            <person name="Wu L."/>
            <person name="Ma J."/>
        </authorList>
    </citation>
    <scope>NUCLEOTIDE SEQUENCE [LARGE SCALE GENOMIC DNA]</scope>
    <source>
        <strain evidence="3">CCUG 60523</strain>
    </source>
</reference>
<dbReference type="PANTHER" id="PTHR44013">
    <property type="entry name" value="ZINC-TYPE ALCOHOL DEHYDROGENASE-LIKE PROTEIN C16A3.02C"/>
    <property type="match status" value="1"/>
</dbReference>
<gene>
    <name evidence="2" type="ORF">ACFOSV_09750</name>
</gene>
<dbReference type="SMART" id="SM00829">
    <property type="entry name" value="PKS_ER"/>
    <property type="match status" value="1"/>
</dbReference>
<dbReference type="Gene3D" id="3.40.50.720">
    <property type="entry name" value="NAD(P)-binding Rossmann-like Domain"/>
    <property type="match status" value="1"/>
</dbReference>
<comment type="caution">
    <text evidence="2">The sequence shown here is derived from an EMBL/GenBank/DDBJ whole genome shotgun (WGS) entry which is preliminary data.</text>
</comment>
<keyword evidence="3" id="KW-1185">Reference proteome</keyword>
<dbReference type="Pfam" id="PF08240">
    <property type="entry name" value="ADH_N"/>
    <property type="match status" value="1"/>
</dbReference>
<organism evidence="2 3">
    <name type="scientific">Algoriphagus namhaensis</name>
    <dbReference type="NCBI Taxonomy" id="915353"/>
    <lineage>
        <taxon>Bacteria</taxon>
        <taxon>Pseudomonadati</taxon>
        <taxon>Bacteroidota</taxon>
        <taxon>Cytophagia</taxon>
        <taxon>Cytophagales</taxon>
        <taxon>Cyclobacteriaceae</taxon>
        <taxon>Algoriphagus</taxon>
    </lineage>
</organism>
<proteinExistence type="predicted"/>
<dbReference type="CDD" id="cd08267">
    <property type="entry name" value="MDR1"/>
    <property type="match status" value="1"/>
</dbReference>
<evidence type="ECO:0000259" key="1">
    <source>
        <dbReference type="SMART" id="SM00829"/>
    </source>
</evidence>
<dbReference type="InterPro" id="IPR052733">
    <property type="entry name" value="Chloroplast_QOR"/>
</dbReference>
<sequence>MKAITISKYGQAIDLKWEEIPKPIPKKDEVLIKVMCTAVNDFDWSYVRGEPRAYRLFFGISKPKFPVPGMEVSGVIEQVGESVNDLKIGDRVFGDISEFGFGSFAEYLCVKEKALAKMPDRMSFEHAASLPHAGLLAWQGLVDLGKIQTGQKVLINGGGGGVGSFGVQIAKSFGCQVTGVDSADKFESMNALGFDTCIDYRKVDFTKTGKQYDLILDCRATRSPFAIAKSLTQNGTCIVIGGTVGVMLQFLFAGKIAELGSGKSLKILPLKTNQGLEKLNERYTNGTLKCTIDGPYPLAEAGKWIQYFGEGKHIGKVVLKATEDS</sequence>
<feature type="domain" description="Enoyl reductase (ER)" evidence="1">
    <location>
        <begin position="10"/>
        <end position="319"/>
    </location>
</feature>
<evidence type="ECO:0000313" key="2">
    <source>
        <dbReference type="EMBL" id="MFC3880460.1"/>
    </source>
</evidence>
<dbReference type="Proteomes" id="UP001595805">
    <property type="component" value="Unassembled WGS sequence"/>
</dbReference>
<evidence type="ECO:0000313" key="3">
    <source>
        <dbReference type="Proteomes" id="UP001595805"/>
    </source>
</evidence>
<dbReference type="InterPro" id="IPR013154">
    <property type="entry name" value="ADH-like_N"/>
</dbReference>
<dbReference type="RefSeq" id="WP_377905818.1">
    <property type="nucleotide sequence ID" value="NZ_JBHRZS010000007.1"/>
</dbReference>
<name>A0ABV8AS15_9BACT</name>
<dbReference type="SUPFAM" id="SSF51735">
    <property type="entry name" value="NAD(P)-binding Rossmann-fold domains"/>
    <property type="match status" value="1"/>
</dbReference>
<dbReference type="PROSITE" id="PS01162">
    <property type="entry name" value="QOR_ZETA_CRYSTAL"/>
    <property type="match status" value="1"/>
</dbReference>
<accession>A0ABV8AS15</accession>
<dbReference type="EMBL" id="JBHRZS010000007">
    <property type="protein sequence ID" value="MFC3880460.1"/>
    <property type="molecule type" value="Genomic_DNA"/>
</dbReference>
<dbReference type="SUPFAM" id="SSF50129">
    <property type="entry name" value="GroES-like"/>
    <property type="match status" value="1"/>
</dbReference>